<evidence type="ECO:0000313" key="2">
    <source>
        <dbReference type="EMBL" id="CAH7331857.1"/>
    </source>
</evidence>
<keyword evidence="3" id="KW-1185">Reference proteome</keyword>
<dbReference type="EMBL" id="CALSGD010001603">
    <property type="protein sequence ID" value="CAH7331857.1"/>
    <property type="molecule type" value="Genomic_DNA"/>
</dbReference>
<dbReference type="Proteomes" id="UP001152836">
    <property type="component" value="Unassembled WGS sequence"/>
</dbReference>
<protein>
    <submittedName>
        <fullName evidence="2">Acss3 protein</fullName>
    </submittedName>
</protein>
<gene>
    <name evidence="2" type="primary">Acss3</name>
    <name evidence="2" type="ORF">PHOROB_LOCUS16076</name>
</gene>
<dbReference type="InterPro" id="IPR032387">
    <property type="entry name" value="ACAS_N"/>
</dbReference>
<dbReference type="AlphaFoldDB" id="A0AAV0A9C7"/>
<dbReference type="Gene3D" id="3.40.50.12780">
    <property type="entry name" value="N-terminal domain of ligase-like"/>
    <property type="match status" value="1"/>
</dbReference>
<evidence type="ECO:0000313" key="3">
    <source>
        <dbReference type="Proteomes" id="UP001152836"/>
    </source>
</evidence>
<comment type="caution">
    <text evidence="2">The sequence shown here is derived from an EMBL/GenBank/DDBJ whole genome shotgun (WGS) entry which is preliminary data.</text>
</comment>
<evidence type="ECO:0000259" key="1">
    <source>
        <dbReference type="Pfam" id="PF16177"/>
    </source>
</evidence>
<dbReference type="Pfam" id="PF16177">
    <property type="entry name" value="ACAS_N"/>
    <property type="match status" value="1"/>
</dbReference>
<proteinExistence type="predicted"/>
<dbReference type="InterPro" id="IPR042099">
    <property type="entry name" value="ANL_N_sf"/>
</dbReference>
<sequence>MKPSWLQCRKVTGAGTLGTPLPGSPSARGAGAARRALVTSLGGRGCRALATCSGGEYKSHFAASVTDPERFWGKAAEQISWYKPWTKTLESRYPPSTIVGSDPSACCVYATQAKVAQGQGDNRHLGSKDCSSGSFSYTYWQTLFSYLITGLRPMSFMSQQSFVLKAQCSYICHKYCPLIIFCLGNNSGVRERLQRVQRASMYHNTVLSYSNNTQSPIIEA</sequence>
<name>A0AAV0A9C7_PHORO</name>
<reference evidence="2" key="1">
    <citation type="submission" date="2022-06" db="EMBL/GenBank/DDBJ databases">
        <authorList>
            <person name="Andreotti S."/>
            <person name="Wyler E."/>
        </authorList>
    </citation>
    <scope>NUCLEOTIDE SEQUENCE</scope>
</reference>
<organism evidence="2 3">
    <name type="scientific">Phodopus roborovskii</name>
    <name type="common">Roborovski's desert hamster</name>
    <name type="synonym">Cricetulus roborovskii</name>
    <dbReference type="NCBI Taxonomy" id="109678"/>
    <lineage>
        <taxon>Eukaryota</taxon>
        <taxon>Metazoa</taxon>
        <taxon>Chordata</taxon>
        <taxon>Craniata</taxon>
        <taxon>Vertebrata</taxon>
        <taxon>Euteleostomi</taxon>
        <taxon>Mammalia</taxon>
        <taxon>Eutheria</taxon>
        <taxon>Euarchontoglires</taxon>
        <taxon>Glires</taxon>
        <taxon>Rodentia</taxon>
        <taxon>Myomorpha</taxon>
        <taxon>Muroidea</taxon>
        <taxon>Cricetidae</taxon>
        <taxon>Cricetinae</taxon>
        <taxon>Phodopus</taxon>
    </lineage>
</organism>
<feature type="domain" description="Acetyl-coenzyme A synthetase N-terminal" evidence="1">
    <location>
        <begin position="57"/>
        <end position="95"/>
    </location>
</feature>
<accession>A0AAV0A9C7</accession>